<proteinExistence type="predicted"/>
<keyword evidence="3" id="KW-0238">DNA-binding</keyword>
<dbReference type="PROSITE" id="PS50930">
    <property type="entry name" value="HTH_LYTTR"/>
    <property type="match status" value="1"/>
</dbReference>
<keyword evidence="1" id="KW-0472">Membrane</keyword>
<evidence type="ECO:0000313" key="3">
    <source>
        <dbReference type="EMBL" id="SHG29443.1"/>
    </source>
</evidence>
<dbReference type="RefSeq" id="WP_073176586.1">
    <property type="nucleotide sequence ID" value="NZ_FQWL01000001.1"/>
</dbReference>
<keyword evidence="1" id="KW-1133">Transmembrane helix</keyword>
<dbReference type="GO" id="GO:0003677">
    <property type="term" value="F:DNA binding"/>
    <property type="evidence" value="ECO:0007669"/>
    <property type="project" value="UniProtKB-KW"/>
</dbReference>
<feature type="transmembrane region" description="Helical" evidence="1">
    <location>
        <begin position="12"/>
        <end position="33"/>
    </location>
</feature>
<accession>A0A1M5INS9</accession>
<dbReference type="SMART" id="SM00850">
    <property type="entry name" value="LytTR"/>
    <property type="match status" value="1"/>
</dbReference>
<evidence type="ECO:0000256" key="1">
    <source>
        <dbReference type="SAM" id="Phobius"/>
    </source>
</evidence>
<keyword evidence="1" id="KW-0812">Transmembrane</keyword>
<reference evidence="4" key="1">
    <citation type="submission" date="2016-11" db="EMBL/GenBank/DDBJ databases">
        <authorList>
            <person name="Varghese N."/>
            <person name="Submissions S."/>
        </authorList>
    </citation>
    <scope>NUCLEOTIDE SEQUENCE [LARGE SCALE GENOMIC DNA]</scope>
    <source>
        <strain evidence="4">DSM 22638</strain>
    </source>
</reference>
<dbReference type="InterPro" id="IPR007492">
    <property type="entry name" value="LytTR_DNA-bd_dom"/>
</dbReference>
<feature type="transmembrane region" description="Helical" evidence="1">
    <location>
        <begin position="77"/>
        <end position="103"/>
    </location>
</feature>
<dbReference type="OrthoDB" id="2962330at2"/>
<dbReference type="GO" id="GO:0000156">
    <property type="term" value="F:phosphorelay response regulator activity"/>
    <property type="evidence" value="ECO:0007669"/>
    <property type="project" value="InterPro"/>
</dbReference>
<gene>
    <name evidence="3" type="ORF">SAMN04488116_0806</name>
</gene>
<dbReference type="Pfam" id="PF04397">
    <property type="entry name" value="LytTR"/>
    <property type="match status" value="1"/>
</dbReference>
<dbReference type="Proteomes" id="UP000184532">
    <property type="component" value="Unassembled WGS sequence"/>
</dbReference>
<dbReference type="STRING" id="570519.SAMN04488116_0806"/>
<dbReference type="PANTHER" id="PTHR37299">
    <property type="entry name" value="TRANSCRIPTIONAL REGULATOR-RELATED"/>
    <property type="match status" value="1"/>
</dbReference>
<feature type="transmembrane region" description="Helical" evidence="1">
    <location>
        <begin position="123"/>
        <end position="139"/>
    </location>
</feature>
<dbReference type="EMBL" id="FQWL01000001">
    <property type="protein sequence ID" value="SHG29443.1"/>
    <property type="molecule type" value="Genomic_DNA"/>
</dbReference>
<feature type="transmembrane region" description="Helical" evidence="1">
    <location>
        <begin position="45"/>
        <end position="65"/>
    </location>
</feature>
<sequence>MLSMISEKKFYLWSTVLLVVIFGITLVQNVIRYQHHSSYSIWTSIVYLLFSILLFIPVIVLTVRVQKIIKKRFRSTFWLLVTGSAFLTLGLFYLISNAILHSIGYFDHYVDMEYARYYFGREALYHLLLIFVAAIYVWTKAAKKRTLDVYKGRKMIKLQVDDVEWIEAEGHYLNLNTKGQVYLKRETLSALSKELAPDFIRIHRKYMVNKNCIQSMEKHKRDEYLVLLSGKRLKIGQSFKPIDW</sequence>
<keyword evidence="4" id="KW-1185">Reference proteome</keyword>
<evidence type="ECO:0000313" key="4">
    <source>
        <dbReference type="Proteomes" id="UP000184532"/>
    </source>
</evidence>
<protein>
    <submittedName>
        <fullName evidence="3">LytTr DNA-binding domain-containing protein</fullName>
    </submittedName>
</protein>
<dbReference type="AlphaFoldDB" id="A0A1M5INS9"/>
<feature type="domain" description="HTH LytTR-type" evidence="2">
    <location>
        <begin position="147"/>
        <end position="244"/>
    </location>
</feature>
<dbReference type="Gene3D" id="2.40.50.1020">
    <property type="entry name" value="LytTr DNA-binding domain"/>
    <property type="match status" value="1"/>
</dbReference>
<organism evidence="3 4">
    <name type="scientific">Flagellimonas flava</name>
    <dbReference type="NCBI Taxonomy" id="570519"/>
    <lineage>
        <taxon>Bacteria</taxon>
        <taxon>Pseudomonadati</taxon>
        <taxon>Bacteroidota</taxon>
        <taxon>Flavobacteriia</taxon>
        <taxon>Flavobacteriales</taxon>
        <taxon>Flavobacteriaceae</taxon>
        <taxon>Flagellimonas</taxon>
    </lineage>
</organism>
<name>A0A1M5INS9_9FLAO</name>
<evidence type="ECO:0000259" key="2">
    <source>
        <dbReference type="PROSITE" id="PS50930"/>
    </source>
</evidence>
<dbReference type="PANTHER" id="PTHR37299:SF1">
    <property type="entry name" value="STAGE 0 SPORULATION PROTEIN A HOMOLOG"/>
    <property type="match status" value="1"/>
</dbReference>
<dbReference type="InterPro" id="IPR046947">
    <property type="entry name" value="LytR-like"/>
</dbReference>